<dbReference type="GO" id="GO:0000822">
    <property type="term" value="F:inositol hexakisphosphate binding"/>
    <property type="evidence" value="ECO:0007669"/>
    <property type="project" value="TreeGrafter"/>
</dbReference>
<dbReference type="OrthoDB" id="9970435at2759"/>
<accession>A0A9P6DWN5</accession>
<comment type="caution">
    <text evidence="3">The sequence shown here is derived from an EMBL/GenBank/DDBJ whole genome shotgun (WGS) entry which is preliminary data.</text>
</comment>
<protein>
    <recommendedName>
        <fullName evidence="2">SPX domain-containing protein</fullName>
    </recommendedName>
</protein>
<feature type="compositionally biased region" description="Basic and acidic residues" evidence="1">
    <location>
        <begin position="282"/>
        <end position="297"/>
    </location>
</feature>
<feature type="region of interest" description="Disordered" evidence="1">
    <location>
        <begin position="63"/>
        <end position="97"/>
    </location>
</feature>
<evidence type="ECO:0000313" key="4">
    <source>
        <dbReference type="Proteomes" id="UP000886523"/>
    </source>
</evidence>
<dbReference type="PANTHER" id="PTHR10783">
    <property type="entry name" value="XENOTROPIC AND POLYTROPIC RETROVIRUS RECEPTOR 1-RELATED"/>
    <property type="match status" value="1"/>
</dbReference>
<dbReference type="Pfam" id="PF03105">
    <property type="entry name" value="SPX"/>
    <property type="match status" value="1"/>
</dbReference>
<dbReference type="PANTHER" id="PTHR10783:SF103">
    <property type="entry name" value="SOLUTE CARRIER FAMILY 53 MEMBER 1"/>
    <property type="match status" value="1"/>
</dbReference>
<organism evidence="3 4">
    <name type="scientific">Hydnum rufescens UP504</name>
    <dbReference type="NCBI Taxonomy" id="1448309"/>
    <lineage>
        <taxon>Eukaryota</taxon>
        <taxon>Fungi</taxon>
        <taxon>Dikarya</taxon>
        <taxon>Basidiomycota</taxon>
        <taxon>Agaricomycotina</taxon>
        <taxon>Agaricomycetes</taxon>
        <taxon>Cantharellales</taxon>
        <taxon>Hydnaceae</taxon>
        <taxon>Hydnum</taxon>
    </lineage>
</organism>
<sequence>MKFARYLEDTQIPEWKRAYLDYRRLKKCIAQMVSGRPVSGLEPSETTSASDFVASASLSVPSGHADSAVRAQSGSSEPLNRDVHPRYGSQMHSPPLTRIQEPPVLLHAGMESLPDVRPSPDTKAGGGSDGLPERSRPIVKPPAFSSPSPSVSVPRFTIANMRRRGPHVATSILPDARLDDILTGLTSTQRRFFEVLNEELNKVDKFYIERERDALILSSLLKEQLRELQGHRDLYHSSEHMITHRWPFSLELFSPIKYLSPTPRDNVRRSSSVPDVSSGGARDSEEPGARKLDPEEYHHNKKKLKKALLEHYRGMELLNNYRILNLTGFRKALKKFEKVTKISVQNLYTKEKVETCTFSSANKLQQMIREVEDVYTQFFSKLHRFYDHVL</sequence>
<name>A0A9P6DWN5_9AGAM</name>
<feature type="compositionally biased region" description="Low complexity" evidence="1">
    <location>
        <begin position="269"/>
        <end position="278"/>
    </location>
</feature>
<evidence type="ECO:0000259" key="2">
    <source>
        <dbReference type="PROSITE" id="PS51382"/>
    </source>
</evidence>
<dbReference type="AlphaFoldDB" id="A0A9P6DWN5"/>
<proteinExistence type="predicted"/>
<dbReference type="EMBL" id="MU128968">
    <property type="protein sequence ID" value="KAF9513818.1"/>
    <property type="molecule type" value="Genomic_DNA"/>
</dbReference>
<reference evidence="3" key="1">
    <citation type="journal article" date="2020" name="Nat. Commun.">
        <title>Large-scale genome sequencing of mycorrhizal fungi provides insights into the early evolution of symbiotic traits.</title>
        <authorList>
            <person name="Miyauchi S."/>
            <person name="Kiss E."/>
            <person name="Kuo A."/>
            <person name="Drula E."/>
            <person name="Kohler A."/>
            <person name="Sanchez-Garcia M."/>
            <person name="Morin E."/>
            <person name="Andreopoulos B."/>
            <person name="Barry K.W."/>
            <person name="Bonito G."/>
            <person name="Buee M."/>
            <person name="Carver A."/>
            <person name="Chen C."/>
            <person name="Cichocki N."/>
            <person name="Clum A."/>
            <person name="Culley D."/>
            <person name="Crous P.W."/>
            <person name="Fauchery L."/>
            <person name="Girlanda M."/>
            <person name="Hayes R.D."/>
            <person name="Keri Z."/>
            <person name="LaButti K."/>
            <person name="Lipzen A."/>
            <person name="Lombard V."/>
            <person name="Magnuson J."/>
            <person name="Maillard F."/>
            <person name="Murat C."/>
            <person name="Nolan M."/>
            <person name="Ohm R.A."/>
            <person name="Pangilinan J."/>
            <person name="Pereira M.F."/>
            <person name="Perotto S."/>
            <person name="Peter M."/>
            <person name="Pfister S."/>
            <person name="Riley R."/>
            <person name="Sitrit Y."/>
            <person name="Stielow J.B."/>
            <person name="Szollosi G."/>
            <person name="Zifcakova L."/>
            <person name="Stursova M."/>
            <person name="Spatafora J.W."/>
            <person name="Tedersoo L."/>
            <person name="Vaario L.M."/>
            <person name="Yamada A."/>
            <person name="Yan M."/>
            <person name="Wang P."/>
            <person name="Xu J."/>
            <person name="Bruns T."/>
            <person name="Baldrian P."/>
            <person name="Vilgalys R."/>
            <person name="Dunand C."/>
            <person name="Henrissat B."/>
            <person name="Grigoriev I.V."/>
            <person name="Hibbett D."/>
            <person name="Nagy L.G."/>
            <person name="Martin F.M."/>
        </authorList>
    </citation>
    <scope>NUCLEOTIDE SEQUENCE</scope>
    <source>
        <strain evidence="3">UP504</strain>
    </source>
</reference>
<gene>
    <name evidence="3" type="ORF">BS47DRAFT_938829</name>
</gene>
<dbReference type="PROSITE" id="PS51382">
    <property type="entry name" value="SPX"/>
    <property type="match status" value="1"/>
</dbReference>
<feature type="compositionally biased region" description="Low complexity" evidence="1">
    <location>
        <begin position="141"/>
        <end position="151"/>
    </location>
</feature>
<dbReference type="Proteomes" id="UP000886523">
    <property type="component" value="Unassembled WGS sequence"/>
</dbReference>
<dbReference type="GO" id="GO:0006817">
    <property type="term" value="P:phosphate ion transport"/>
    <property type="evidence" value="ECO:0007669"/>
    <property type="project" value="TreeGrafter"/>
</dbReference>
<dbReference type="GO" id="GO:0005794">
    <property type="term" value="C:Golgi apparatus"/>
    <property type="evidence" value="ECO:0007669"/>
    <property type="project" value="TreeGrafter"/>
</dbReference>
<evidence type="ECO:0000313" key="3">
    <source>
        <dbReference type="EMBL" id="KAF9513818.1"/>
    </source>
</evidence>
<dbReference type="CDD" id="cd14475">
    <property type="entry name" value="SPX_SYG1_like"/>
    <property type="match status" value="1"/>
</dbReference>
<dbReference type="GO" id="GO:0016036">
    <property type="term" value="P:cellular response to phosphate starvation"/>
    <property type="evidence" value="ECO:0007669"/>
    <property type="project" value="TreeGrafter"/>
</dbReference>
<evidence type="ECO:0000256" key="1">
    <source>
        <dbReference type="SAM" id="MobiDB-lite"/>
    </source>
</evidence>
<feature type="region of interest" description="Disordered" evidence="1">
    <location>
        <begin position="263"/>
        <end position="297"/>
    </location>
</feature>
<feature type="domain" description="SPX" evidence="2">
    <location>
        <begin position="1"/>
        <end position="350"/>
    </location>
</feature>
<dbReference type="GO" id="GO:0005886">
    <property type="term" value="C:plasma membrane"/>
    <property type="evidence" value="ECO:0007669"/>
    <property type="project" value="TreeGrafter"/>
</dbReference>
<dbReference type="InterPro" id="IPR004331">
    <property type="entry name" value="SPX_dom"/>
</dbReference>
<keyword evidence="4" id="KW-1185">Reference proteome</keyword>
<feature type="region of interest" description="Disordered" evidence="1">
    <location>
        <begin position="111"/>
        <end position="151"/>
    </location>
</feature>